<name>A0A1G2H7P6_9BACT</name>
<dbReference type="Proteomes" id="UP000177932">
    <property type="component" value="Unassembled WGS sequence"/>
</dbReference>
<dbReference type="AlphaFoldDB" id="A0A1G2H7P6"/>
<comment type="caution">
    <text evidence="1">The sequence shown here is derived from an EMBL/GenBank/DDBJ whole genome shotgun (WGS) entry which is preliminary data.</text>
</comment>
<organism evidence="1 2">
    <name type="scientific">Candidatus Spechtbacteria bacterium RIFCSPHIGHO2_01_FULL_43_30</name>
    <dbReference type="NCBI Taxonomy" id="1802158"/>
    <lineage>
        <taxon>Bacteria</taxon>
        <taxon>Candidatus Spechtiibacteriota</taxon>
    </lineage>
</organism>
<evidence type="ECO:0000313" key="2">
    <source>
        <dbReference type="Proteomes" id="UP000177932"/>
    </source>
</evidence>
<accession>A0A1G2H7P6</accession>
<gene>
    <name evidence="1" type="ORF">A2827_03800</name>
</gene>
<protein>
    <submittedName>
        <fullName evidence="1">Uncharacterized protein</fullName>
    </submittedName>
</protein>
<dbReference type="EMBL" id="MHOD01000010">
    <property type="protein sequence ID" value="OGZ58330.1"/>
    <property type="molecule type" value="Genomic_DNA"/>
</dbReference>
<sequence length="129" mass="14127">MFFSGFFCGFERCGSPIPSAFGGATGQTAAISEFRGGLSSSRACQGVKAVRTNSRILHQIGNIKDSDAAERSEANLSNLQFPTWCIFTVRLETISLAALCAANEKVGQFSESQILVRLFDEIRTYFERN</sequence>
<proteinExistence type="predicted"/>
<evidence type="ECO:0000313" key="1">
    <source>
        <dbReference type="EMBL" id="OGZ58330.1"/>
    </source>
</evidence>
<reference evidence="1 2" key="1">
    <citation type="journal article" date="2016" name="Nat. Commun.">
        <title>Thousands of microbial genomes shed light on interconnected biogeochemical processes in an aquifer system.</title>
        <authorList>
            <person name="Anantharaman K."/>
            <person name="Brown C.T."/>
            <person name="Hug L.A."/>
            <person name="Sharon I."/>
            <person name="Castelle C.J."/>
            <person name="Probst A.J."/>
            <person name="Thomas B.C."/>
            <person name="Singh A."/>
            <person name="Wilkins M.J."/>
            <person name="Karaoz U."/>
            <person name="Brodie E.L."/>
            <person name="Williams K.H."/>
            <person name="Hubbard S.S."/>
            <person name="Banfield J.F."/>
        </authorList>
    </citation>
    <scope>NUCLEOTIDE SEQUENCE [LARGE SCALE GENOMIC DNA]</scope>
</reference>